<dbReference type="PANTHER" id="PTHR28235">
    <property type="entry name" value="PROTEIN FYV4, MITOCHONDRIAL"/>
    <property type="match status" value="1"/>
</dbReference>
<evidence type="ECO:0000259" key="6">
    <source>
        <dbReference type="SMART" id="SM01238"/>
    </source>
</evidence>
<organism evidence="7 8">
    <name type="scientific">Geotrichum candidum</name>
    <name type="common">Oospora lactis</name>
    <name type="synonym">Dipodascus geotrichum</name>
    <dbReference type="NCBI Taxonomy" id="1173061"/>
    <lineage>
        <taxon>Eukaryota</taxon>
        <taxon>Fungi</taxon>
        <taxon>Dikarya</taxon>
        <taxon>Ascomycota</taxon>
        <taxon>Saccharomycotina</taxon>
        <taxon>Dipodascomycetes</taxon>
        <taxon>Dipodascales</taxon>
        <taxon>Dipodascaceae</taxon>
        <taxon>Geotrichum</taxon>
    </lineage>
</organism>
<comment type="similarity">
    <text evidence="2">Belongs to the mitochondrion-specific ribosomal protein mS41 family.</text>
</comment>
<dbReference type="Pfam" id="PF09597">
    <property type="entry name" value="SAM_Ribosomal_mS41"/>
    <property type="match status" value="1"/>
</dbReference>
<dbReference type="Proteomes" id="UP000242525">
    <property type="component" value="Unassembled WGS sequence"/>
</dbReference>
<accession>A0A0J9XEE4</accession>
<evidence type="ECO:0000256" key="1">
    <source>
        <dbReference type="ARBA" id="ARBA00004173"/>
    </source>
</evidence>
<dbReference type="AlphaFoldDB" id="A0A0J9XEE4"/>
<dbReference type="InterPro" id="IPR019083">
    <property type="entry name" value="SAM_Ribosomal_mS41"/>
</dbReference>
<keyword evidence="3" id="KW-0496">Mitochondrion</keyword>
<evidence type="ECO:0000256" key="4">
    <source>
        <dbReference type="ARBA" id="ARBA00035129"/>
    </source>
</evidence>
<evidence type="ECO:0000313" key="8">
    <source>
        <dbReference type="Proteomes" id="UP000242525"/>
    </source>
</evidence>
<evidence type="ECO:0000256" key="2">
    <source>
        <dbReference type="ARBA" id="ARBA00010492"/>
    </source>
</evidence>
<evidence type="ECO:0000256" key="5">
    <source>
        <dbReference type="ARBA" id="ARBA00035341"/>
    </source>
</evidence>
<comment type="caution">
    <text evidence="7">The sequence shown here is derived from an EMBL/GenBank/DDBJ whole genome shotgun (WGS) entry which is preliminary data.</text>
</comment>
<proteinExistence type="inferred from homology"/>
<dbReference type="GO" id="GO:0005739">
    <property type="term" value="C:mitochondrion"/>
    <property type="evidence" value="ECO:0007669"/>
    <property type="project" value="UniProtKB-SubCell"/>
</dbReference>
<name>A0A0J9XEE4_GEOCN</name>
<gene>
    <name evidence="7" type="ORF">BN980_GECA10s02210g</name>
</gene>
<evidence type="ECO:0000313" key="7">
    <source>
        <dbReference type="EMBL" id="CDO55249.1"/>
    </source>
</evidence>
<comment type="subcellular location">
    <subcellularLocation>
        <location evidence="1">Mitochondrion</location>
    </subcellularLocation>
</comment>
<protein>
    <recommendedName>
        <fullName evidence="4">Small ribosomal subunit protein mS41</fullName>
    </recommendedName>
    <alternativeName>
        <fullName evidence="5">Protein FYV4, mitochondrial</fullName>
    </alternativeName>
</protein>
<dbReference type="STRING" id="1173061.A0A0J9XEE4"/>
<dbReference type="EMBL" id="CCBN010000010">
    <property type="protein sequence ID" value="CDO55249.1"/>
    <property type="molecule type" value="Genomic_DNA"/>
</dbReference>
<dbReference type="PANTHER" id="PTHR28235:SF1">
    <property type="entry name" value="SMALL RIBOSOMAL SUBUNIT PROTEIN MS41"/>
    <property type="match status" value="1"/>
</dbReference>
<dbReference type="SMART" id="SM01238">
    <property type="entry name" value="IGR"/>
    <property type="match status" value="1"/>
</dbReference>
<dbReference type="OrthoDB" id="18595at2759"/>
<dbReference type="InterPro" id="IPR039603">
    <property type="entry name" value="Ribosomal_mS41"/>
</dbReference>
<keyword evidence="8" id="KW-1185">Reference proteome</keyword>
<evidence type="ECO:0000256" key="3">
    <source>
        <dbReference type="ARBA" id="ARBA00023128"/>
    </source>
</evidence>
<feature type="domain" description="Small ribosomal subunit protein mS41 SAM" evidence="6">
    <location>
        <begin position="55"/>
        <end position="110"/>
    </location>
</feature>
<reference evidence="7" key="1">
    <citation type="submission" date="2014-03" db="EMBL/GenBank/DDBJ databases">
        <authorList>
            <person name="Casaregola S."/>
        </authorList>
    </citation>
    <scope>NUCLEOTIDE SEQUENCE [LARGE SCALE GENOMIC DNA]</scope>
    <source>
        <strain evidence="7">CLIB 918</strain>
    </source>
</reference>
<sequence length="157" mass="17893">MLSRNLLSQSIVFKTAAVRTTALAFSTSAVSSLQLVSKAATDSKIPAPTEKVPDVETFLTKIGRKSAEAADNFESWQDLFTMSSYEMKSKGIETRTRRYILAWREKFRKGEELMEFKRGKKSWGGERRRKAVKAEFLAQQYRKAHHERLAAEKAAQQ</sequence>